<sequence length="165" mass="18566">APEWMKLARELLDNADYGERWSSCVEDWAALEEAYGYASPVSSLGGLGLHRRPPHVQWWIRRARLPERSLPILDLDEFIRDWKAWWGSCNPNWRQPEGAGLPMTQNAEGSLEVLRKPGKNGILSVLAALKWWRDAEGGNSSEWAAAVDDVSGVVARLLEEETGSR</sequence>
<keyword evidence="2" id="KW-1185">Reference proteome</keyword>
<dbReference type="HOGENOM" id="CLU_118656_2_0_1"/>
<dbReference type="OrthoDB" id="2803783at2759"/>
<dbReference type="AlphaFoldDB" id="A0A0C9SKN8"/>
<reference evidence="1 2" key="1">
    <citation type="submission" date="2014-06" db="EMBL/GenBank/DDBJ databases">
        <title>Evolutionary Origins and Diversification of the Mycorrhizal Mutualists.</title>
        <authorList>
            <consortium name="DOE Joint Genome Institute"/>
            <consortium name="Mycorrhizal Genomics Consortium"/>
            <person name="Kohler A."/>
            <person name="Kuo A."/>
            <person name="Nagy L.G."/>
            <person name="Floudas D."/>
            <person name="Copeland A."/>
            <person name="Barry K.W."/>
            <person name="Cichocki N."/>
            <person name="Veneault-Fourrey C."/>
            <person name="LaButti K."/>
            <person name="Lindquist E.A."/>
            <person name="Lipzen A."/>
            <person name="Lundell T."/>
            <person name="Morin E."/>
            <person name="Murat C."/>
            <person name="Riley R."/>
            <person name="Ohm R."/>
            <person name="Sun H."/>
            <person name="Tunlid A."/>
            <person name="Henrissat B."/>
            <person name="Grigoriev I.V."/>
            <person name="Hibbett D.S."/>
            <person name="Martin F."/>
        </authorList>
    </citation>
    <scope>NUCLEOTIDE SEQUENCE [LARGE SCALE GENOMIC DNA]</scope>
    <source>
        <strain evidence="1 2">FD-325 SS-3</strain>
    </source>
</reference>
<protein>
    <submittedName>
        <fullName evidence="1">Uncharacterized protein</fullName>
    </submittedName>
</protein>
<accession>A0A0C9SKN8</accession>
<evidence type="ECO:0000313" key="1">
    <source>
        <dbReference type="EMBL" id="KII84061.1"/>
    </source>
</evidence>
<proteinExistence type="predicted"/>
<evidence type="ECO:0000313" key="2">
    <source>
        <dbReference type="Proteomes" id="UP000053263"/>
    </source>
</evidence>
<dbReference type="EMBL" id="KN832572">
    <property type="protein sequence ID" value="KII84061.1"/>
    <property type="molecule type" value="Genomic_DNA"/>
</dbReference>
<name>A0A0C9SKN8_PLICR</name>
<organism evidence="1 2">
    <name type="scientific">Plicaturopsis crispa FD-325 SS-3</name>
    <dbReference type="NCBI Taxonomy" id="944288"/>
    <lineage>
        <taxon>Eukaryota</taxon>
        <taxon>Fungi</taxon>
        <taxon>Dikarya</taxon>
        <taxon>Basidiomycota</taxon>
        <taxon>Agaricomycotina</taxon>
        <taxon>Agaricomycetes</taxon>
        <taxon>Agaricomycetidae</taxon>
        <taxon>Amylocorticiales</taxon>
        <taxon>Amylocorticiaceae</taxon>
        <taxon>Plicatura</taxon>
        <taxon>Plicaturopsis crispa</taxon>
    </lineage>
</organism>
<dbReference type="Proteomes" id="UP000053263">
    <property type="component" value="Unassembled WGS sequence"/>
</dbReference>
<gene>
    <name evidence="1" type="ORF">PLICRDRAFT_118457</name>
</gene>
<feature type="non-terminal residue" evidence="1">
    <location>
        <position position="1"/>
    </location>
</feature>